<reference evidence="15 16" key="1">
    <citation type="submission" date="2021-08" db="EMBL/GenBank/DDBJ databases">
        <title>Draft Genome Sequence of Phanerochaete sordida strain YK-624.</title>
        <authorList>
            <person name="Mori T."/>
            <person name="Dohra H."/>
            <person name="Suzuki T."/>
            <person name="Kawagishi H."/>
            <person name="Hirai H."/>
        </authorList>
    </citation>
    <scope>NUCLEOTIDE SEQUENCE [LARGE SCALE GENOMIC DNA]</scope>
    <source>
        <strain evidence="15 16">YK-624</strain>
    </source>
</reference>
<evidence type="ECO:0000256" key="10">
    <source>
        <dbReference type="ARBA" id="ARBA00023004"/>
    </source>
</evidence>
<keyword evidence="10 13" id="KW-0408">Iron</keyword>
<evidence type="ECO:0000256" key="8">
    <source>
        <dbReference type="ARBA" id="ARBA00022989"/>
    </source>
</evidence>
<dbReference type="EMBL" id="BPQB01000059">
    <property type="protein sequence ID" value="GJE96382.1"/>
    <property type="molecule type" value="Genomic_DNA"/>
</dbReference>
<keyword evidence="7 13" id="KW-0479">Metal-binding</keyword>
<dbReference type="PRINTS" id="PR00463">
    <property type="entry name" value="EP450I"/>
</dbReference>
<dbReference type="GO" id="GO:0016705">
    <property type="term" value="F:oxidoreductase activity, acting on paired donors, with incorporation or reduction of molecular oxygen"/>
    <property type="evidence" value="ECO:0007669"/>
    <property type="project" value="InterPro"/>
</dbReference>
<evidence type="ECO:0000256" key="5">
    <source>
        <dbReference type="ARBA" id="ARBA00022617"/>
    </source>
</evidence>
<sequence length="516" mass="57764">MVSAVMQGLIGLALIVFVRWVARRREDDRRGAHPPGPPGLPLLGNLLDMPDNPSWTTYIRWGEKYDSDILRLEVLGSNIIIVNSLEAANDLLDKRSAIYSDRPDMPMLNDLCGFGWNVAFRHYDDSWRNGRRVFQHELGPQVVKRFRGLEEHATHQFLRNLLREPAEFMGHLRHMSAFEILRIAYGIEVTGREDPYVDTAEHAVGAVVATCNPGSYLVNIMPFLKHIPEWFPGAKFQRDAKVWRKYITELRDKPFAIAKERTLRGESPDCAAKSLLESLQTGEDAGSYTEDDIKFALGSMYAGGSDTTVSALGSFLLGVVLNPAIQKRAQEALDRVCPGRLPTFADQEDLPYIDAIVKESLRWNPVLPIDVAHCSTADDVYRGYFIPKGSLVLANSWAMLHDPAMYPSPTSFDPDRFMLAGADALDARVREPDAAFGFGRRICPGRHLAYDAIWIAVACVLSVFDVRKARDAQGREVTPSGEYNVGFACYPLPFPCEIRPRSQAHEALIRATEEDS</sequence>
<organism evidence="15 16">
    <name type="scientific">Phanerochaete sordida</name>
    <dbReference type="NCBI Taxonomy" id="48140"/>
    <lineage>
        <taxon>Eukaryota</taxon>
        <taxon>Fungi</taxon>
        <taxon>Dikarya</taxon>
        <taxon>Basidiomycota</taxon>
        <taxon>Agaricomycotina</taxon>
        <taxon>Agaricomycetes</taxon>
        <taxon>Polyporales</taxon>
        <taxon>Phanerochaetaceae</taxon>
        <taxon>Phanerochaete</taxon>
    </lineage>
</organism>
<evidence type="ECO:0000313" key="16">
    <source>
        <dbReference type="Proteomes" id="UP000703269"/>
    </source>
</evidence>
<name>A0A9P3GIW3_9APHY</name>
<feature type="binding site" description="axial binding residue" evidence="13">
    <location>
        <position position="443"/>
    </location>
    <ligand>
        <name>heme</name>
        <dbReference type="ChEBI" id="CHEBI:30413"/>
    </ligand>
    <ligandPart>
        <name>Fe</name>
        <dbReference type="ChEBI" id="CHEBI:18248"/>
    </ligandPart>
</feature>
<dbReference type="GO" id="GO:0016020">
    <property type="term" value="C:membrane"/>
    <property type="evidence" value="ECO:0007669"/>
    <property type="project" value="UniProtKB-SubCell"/>
</dbReference>
<dbReference type="InterPro" id="IPR001128">
    <property type="entry name" value="Cyt_P450"/>
</dbReference>
<dbReference type="Proteomes" id="UP000703269">
    <property type="component" value="Unassembled WGS sequence"/>
</dbReference>
<evidence type="ECO:0000256" key="14">
    <source>
        <dbReference type="RuleBase" id="RU000461"/>
    </source>
</evidence>
<dbReference type="InterPro" id="IPR017972">
    <property type="entry name" value="Cyt_P450_CS"/>
</dbReference>
<evidence type="ECO:0000256" key="12">
    <source>
        <dbReference type="ARBA" id="ARBA00023136"/>
    </source>
</evidence>
<protein>
    <submittedName>
        <fullName evidence="15">Cytochrome P450</fullName>
    </submittedName>
</protein>
<dbReference type="Pfam" id="PF00067">
    <property type="entry name" value="p450"/>
    <property type="match status" value="1"/>
</dbReference>
<dbReference type="PANTHER" id="PTHR46300">
    <property type="entry name" value="P450, PUTATIVE (EUROFUNG)-RELATED-RELATED"/>
    <property type="match status" value="1"/>
</dbReference>
<dbReference type="InterPro" id="IPR002401">
    <property type="entry name" value="Cyt_P450_E_grp-I"/>
</dbReference>
<proteinExistence type="inferred from homology"/>
<dbReference type="GO" id="GO:0004497">
    <property type="term" value="F:monooxygenase activity"/>
    <property type="evidence" value="ECO:0007669"/>
    <property type="project" value="UniProtKB-KW"/>
</dbReference>
<evidence type="ECO:0000256" key="2">
    <source>
        <dbReference type="ARBA" id="ARBA00004167"/>
    </source>
</evidence>
<comment type="subcellular location">
    <subcellularLocation>
        <location evidence="2">Membrane</location>
        <topology evidence="2">Single-pass membrane protein</topology>
    </subcellularLocation>
</comment>
<comment type="similarity">
    <text evidence="4 14">Belongs to the cytochrome P450 family.</text>
</comment>
<dbReference type="InterPro" id="IPR050364">
    <property type="entry name" value="Cytochrome_P450_fung"/>
</dbReference>
<evidence type="ECO:0000256" key="11">
    <source>
        <dbReference type="ARBA" id="ARBA00023033"/>
    </source>
</evidence>
<dbReference type="GO" id="GO:0020037">
    <property type="term" value="F:heme binding"/>
    <property type="evidence" value="ECO:0007669"/>
    <property type="project" value="InterPro"/>
</dbReference>
<comment type="caution">
    <text evidence="15">The sequence shown here is derived from an EMBL/GenBank/DDBJ whole genome shotgun (WGS) entry which is preliminary data.</text>
</comment>
<dbReference type="GO" id="GO:0005506">
    <property type="term" value="F:iron ion binding"/>
    <property type="evidence" value="ECO:0007669"/>
    <property type="project" value="InterPro"/>
</dbReference>
<keyword evidence="11 14" id="KW-0503">Monooxygenase</keyword>
<dbReference type="Gene3D" id="1.10.630.10">
    <property type="entry name" value="Cytochrome P450"/>
    <property type="match status" value="1"/>
</dbReference>
<comment type="pathway">
    <text evidence="3">Secondary metabolite biosynthesis.</text>
</comment>
<evidence type="ECO:0000313" key="15">
    <source>
        <dbReference type="EMBL" id="GJE96382.1"/>
    </source>
</evidence>
<evidence type="ECO:0000256" key="1">
    <source>
        <dbReference type="ARBA" id="ARBA00001971"/>
    </source>
</evidence>
<dbReference type="PANTHER" id="PTHR46300:SF7">
    <property type="entry name" value="P450, PUTATIVE (EUROFUNG)-RELATED"/>
    <property type="match status" value="1"/>
</dbReference>
<evidence type="ECO:0000256" key="3">
    <source>
        <dbReference type="ARBA" id="ARBA00005179"/>
    </source>
</evidence>
<gene>
    <name evidence="15" type="ORF">PsYK624_125780</name>
</gene>
<dbReference type="AlphaFoldDB" id="A0A9P3GIW3"/>
<dbReference type="PRINTS" id="PR00385">
    <property type="entry name" value="P450"/>
</dbReference>
<evidence type="ECO:0000256" key="6">
    <source>
        <dbReference type="ARBA" id="ARBA00022692"/>
    </source>
</evidence>
<keyword evidence="12" id="KW-0472">Membrane</keyword>
<dbReference type="SUPFAM" id="SSF48264">
    <property type="entry name" value="Cytochrome P450"/>
    <property type="match status" value="1"/>
</dbReference>
<dbReference type="PROSITE" id="PS00086">
    <property type="entry name" value="CYTOCHROME_P450"/>
    <property type="match status" value="1"/>
</dbReference>
<evidence type="ECO:0000256" key="7">
    <source>
        <dbReference type="ARBA" id="ARBA00022723"/>
    </source>
</evidence>
<keyword evidence="16" id="KW-1185">Reference proteome</keyword>
<keyword evidence="6" id="KW-0812">Transmembrane</keyword>
<dbReference type="OrthoDB" id="2789670at2759"/>
<evidence type="ECO:0000256" key="9">
    <source>
        <dbReference type="ARBA" id="ARBA00023002"/>
    </source>
</evidence>
<accession>A0A9P3GIW3</accession>
<keyword evidence="5 13" id="KW-0349">Heme</keyword>
<dbReference type="InterPro" id="IPR036396">
    <property type="entry name" value="Cyt_P450_sf"/>
</dbReference>
<evidence type="ECO:0000256" key="4">
    <source>
        <dbReference type="ARBA" id="ARBA00010617"/>
    </source>
</evidence>
<comment type="cofactor">
    <cofactor evidence="1 13">
        <name>heme</name>
        <dbReference type="ChEBI" id="CHEBI:30413"/>
    </cofactor>
</comment>
<evidence type="ECO:0000256" key="13">
    <source>
        <dbReference type="PIRSR" id="PIRSR602401-1"/>
    </source>
</evidence>
<keyword evidence="9 14" id="KW-0560">Oxidoreductase</keyword>
<dbReference type="CDD" id="cd11065">
    <property type="entry name" value="CYP64-like"/>
    <property type="match status" value="1"/>
</dbReference>
<keyword evidence="8" id="KW-1133">Transmembrane helix</keyword>